<feature type="signal peptide" evidence="9">
    <location>
        <begin position="1"/>
        <end position="36"/>
    </location>
</feature>
<dbReference type="Pfam" id="PF00909">
    <property type="entry name" value="Ammonium_transp"/>
    <property type="match status" value="1"/>
</dbReference>
<dbReference type="InterPro" id="IPR001905">
    <property type="entry name" value="Ammonium_transpt"/>
</dbReference>
<evidence type="ECO:0000313" key="12">
    <source>
        <dbReference type="Proteomes" id="UP000648075"/>
    </source>
</evidence>
<evidence type="ECO:0000256" key="5">
    <source>
        <dbReference type="ARBA" id="ARBA00022989"/>
    </source>
</evidence>
<dbReference type="PANTHER" id="PTHR43029">
    <property type="entry name" value="AMMONIUM TRANSPORTER MEP2"/>
    <property type="match status" value="1"/>
</dbReference>
<dbReference type="GO" id="GO:0005886">
    <property type="term" value="C:plasma membrane"/>
    <property type="evidence" value="ECO:0007669"/>
    <property type="project" value="TreeGrafter"/>
</dbReference>
<keyword evidence="12" id="KW-1185">Reference proteome</keyword>
<feature type="transmembrane region" description="Helical" evidence="8">
    <location>
        <begin position="52"/>
        <end position="71"/>
    </location>
</feature>
<keyword evidence="4 8" id="KW-0812">Transmembrane</keyword>
<reference evidence="11" key="2">
    <citation type="submission" date="2020-09" db="EMBL/GenBank/DDBJ databases">
        <authorList>
            <person name="Sun Q."/>
            <person name="Kim S."/>
        </authorList>
    </citation>
    <scope>NUCLEOTIDE SEQUENCE</scope>
    <source>
        <strain evidence="11">KCTC 32255</strain>
    </source>
</reference>
<accession>A0A918UEF3</accession>
<proteinExistence type="inferred from homology"/>
<evidence type="ECO:0000256" key="9">
    <source>
        <dbReference type="SAM" id="SignalP"/>
    </source>
</evidence>
<dbReference type="Gene3D" id="1.10.3430.10">
    <property type="entry name" value="Ammonium transporter AmtB like domains"/>
    <property type="match status" value="1"/>
</dbReference>
<keyword evidence="6 8" id="KW-0472">Membrane</keyword>
<evidence type="ECO:0000256" key="7">
    <source>
        <dbReference type="ARBA" id="ARBA00023177"/>
    </source>
</evidence>
<evidence type="ECO:0000256" key="6">
    <source>
        <dbReference type="ARBA" id="ARBA00023136"/>
    </source>
</evidence>
<feature type="transmembrane region" description="Helical" evidence="8">
    <location>
        <begin position="236"/>
        <end position="260"/>
    </location>
</feature>
<keyword evidence="5 8" id="KW-1133">Transmembrane helix</keyword>
<gene>
    <name evidence="11" type="ORF">GCM10011614_08660</name>
</gene>
<comment type="subcellular location">
    <subcellularLocation>
        <location evidence="1">Membrane</location>
        <topology evidence="1">Multi-pass membrane protein</topology>
    </subcellularLocation>
</comment>
<dbReference type="InterPro" id="IPR029020">
    <property type="entry name" value="Ammonium/urea_transptr"/>
</dbReference>
<feature type="domain" description="Ammonium transporter AmtB-like" evidence="10">
    <location>
        <begin position="51"/>
        <end position="439"/>
    </location>
</feature>
<dbReference type="AlphaFoldDB" id="A0A918UEF3"/>
<evidence type="ECO:0000256" key="2">
    <source>
        <dbReference type="ARBA" id="ARBA00005887"/>
    </source>
</evidence>
<comment type="similarity">
    <text evidence="2">Belongs to the ammonia transporter channel (TC 1.A.11.2) family.</text>
</comment>
<dbReference type="GO" id="GO:0008519">
    <property type="term" value="F:ammonium channel activity"/>
    <property type="evidence" value="ECO:0007669"/>
    <property type="project" value="InterPro"/>
</dbReference>
<dbReference type="Proteomes" id="UP000648075">
    <property type="component" value="Unassembled WGS sequence"/>
</dbReference>
<keyword evidence="7" id="KW-0924">Ammonia transport</keyword>
<organism evidence="11 12">
    <name type="scientific">Novosphingobium colocasiae</name>
    <dbReference type="NCBI Taxonomy" id="1256513"/>
    <lineage>
        <taxon>Bacteria</taxon>
        <taxon>Pseudomonadati</taxon>
        <taxon>Pseudomonadota</taxon>
        <taxon>Alphaproteobacteria</taxon>
        <taxon>Sphingomonadales</taxon>
        <taxon>Sphingomonadaceae</taxon>
        <taxon>Novosphingobium</taxon>
    </lineage>
</organism>
<sequence length="442" mass="44508">MTSSPRPVSPHRPPSASRLRRAALAVLALLPQAALAQDGALDVADSGDTGWLLIAALLVLLAAVPGLGLYHGARVRAGNAVSVMLQAAAVTMAVSLVWIIVGYTVAFGTVTNGWLGSGNAWMLIELGNVRQNTGAPESAFALYQIALAALAAVLMTGAWAGRARFGWVLAFCTLWSLVVYAPVAHWIWGGGWLSQGVGTLDWGGGIVVETTAGVSALVVAIMLGRGKFATSDAAPPAFGALAGAGLVWLGWLGLVGGAALAANDDAAAAIIAAHAAAAAGALTGLALDNWRHGKPTAAGFAGGAIAGLAIATPASGYVSPGAAILFGIVGAAACRAATRLFQDRLGIDDRLSVFATFGIGGLLGALLLGVFTSPSLGGVGYDEGMGMIAQMTAQVVAMLVVSVWAIIATVILAVMVSTLFPMRVSEDAERDGLDRASHGLGD</sequence>
<evidence type="ECO:0000256" key="4">
    <source>
        <dbReference type="ARBA" id="ARBA00022692"/>
    </source>
</evidence>
<evidence type="ECO:0000313" key="11">
    <source>
        <dbReference type="EMBL" id="GGY96172.1"/>
    </source>
</evidence>
<feature type="transmembrane region" description="Helical" evidence="8">
    <location>
        <begin position="297"/>
        <end position="316"/>
    </location>
</feature>
<name>A0A918UEF3_9SPHN</name>
<dbReference type="PANTHER" id="PTHR43029:SF10">
    <property type="entry name" value="AMMONIUM TRANSPORTER MEP2"/>
    <property type="match status" value="1"/>
</dbReference>
<feature type="transmembrane region" description="Helical" evidence="8">
    <location>
        <begin position="353"/>
        <end position="371"/>
    </location>
</feature>
<dbReference type="InterPro" id="IPR024041">
    <property type="entry name" value="NH4_transpt_AmtB-like_dom"/>
</dbReference>
<dbReference type="SUPFAM" id="SSF111352">
    <property type="entry name" value="Ammonium transporter"/>
    <property type="match status" value="1"/>
</dbReference>
<keyword evidence="3" id="KW-0813">Transport</keyword>
<reference evidence="11" key="1">
    <citation type="journal article" date="2014" name="Int. J. Syst. Evol. Microbiol.">
        <title>Complete genome sequence of Corynebacterium casei LMG S-19264T (=DSM 44701T), isolated from a smear-ripened cheese.</title>
        <authorList>
            <consortium name="US DOE Joint Genome Institute (JGI-PGF)"/>
            <person name="Walter F."/>
            <person name="Albersmeier A."/>
            <person name="Kalinowski J."/>
            <person name="Ruckert C."/>
        </authorList>
    </citation>
    <scope>NUCLEOTIDE SEQUENCE</scope>
    <source>
        <strain evidence="11">KCTC 32255</strain>
    </source>
</reference>
<feature type="transmembrane region" description="Helical" evidence="8">
    <location>
        <begin position="266"/>
        <end position="285"/>
    </location>
</feature>
<feature type="chain" id="PRO_5037287891" evidence="9">
    <location>
        <begin position="37"/>
        <end position="442"/>
    </location>
</feature>
<feature type="transmembrane region" description="Helical" evidence="8">
    <location>
        <begin position="83"/>
        <end position="106"/>
    </location>
</feature>
<feature type="transmembrane region" description="Helical" evidence="8">
    <location>
        <begin position="140"/>
        <end position="160"/>
    </location>
</feature>
<dbReference type="EMBL" id="BMZA01000002">
    <property type="protein sequence ID" value="GGY96172.1"/>
    <property type="molecule type" value="Genomic_DNA"/>
</dbReference>
<evidence type="ECO:0000259" key="10">
    <source>
        <dbReference type="Pfam" id="PF00909"/>
    </source>
</evidence>
<comment type="caution">
    <text evidence="11">The sequence shown here is derived from an EMBL/GenBank/DDBJ whole genome shotgun (WGS) entry which is preliminary data.</text>
</comment>
<feature type="transmembrane region" description="Helical" evidence="8">
    <location>
        <begin position="167"/>
        <end position="188"/>
    </location>
</feature>
<keyword evidence="9" id="KW-0732">Signal</keyword>
<protein>
    <submittedName>
        <fullName evidence="11">Ammonium transporter</fullName>
    </submittedName>
</protein>
<evidence type="ECO:0000256" key="8">
    <source>
        <dbReference type="SAM" id="Phobius"/>
    </source>
</evidence>
<feature type="transmembrane region" description="Helical" evidence="8">
    <location>
        <begin position="322"/>
        <end position="341"/>
    </location>
</feature>
<feature type="transmembrane region" description="Helical" evidence="8">
    <location>
        <begin position="391"/>
        <end position="420"/>
    </location>
</feature>
<dbReference type="RefSeq" id="WP_189619901.1">
    <property type="nucleotide sequence ID" value="NZ_BMZA01000002.1"/>
</dbReference>
<evidence type="ECO:0000256" key="1">
    <source>
        <dbReference type="ARBA" id="ARBA00004141"/>
    </source>
</evidence>
<feature type="transmembrane region" description="Helical" evidence="8">
    <location>
        <begin position="200"/>
        <end position="224"/>
    </location>
</feature>
<evidence type="ECO:0000256" key="3">
    <source>
        <dbReference type="ARBA" id="ARBA00022448"/>
    </source>
</evidence>